<gene>
    <name evidence="1" type="ORF">NQ318_003742</name>
</gene>
<proteinExistence type="predicted"/>
<dbReference type="EMBL" id="JAPWTK010000636">
    <property type="protein sequence ID" value="KAJ8937625.1"/>
    <property type="molecule type" value="Genomic_DNA"/>
</dbReference>
<accession>A0AAV8XGB5</accession>
<reference evidence="1" key="1">
    <citation type="journal article" date="2023" name="Insect Mol. Biol.">
        <title>Genome sequencing provides insights into the evolution of gene families encoding plant cell wall-degrading enzymes in longhorned beetles.</title>
        <authorList>
            <person name="Shin N.R."/>
            <person name="Okamura Y."/>
            <person name="Kirsch R."/>
            <person name="Pauchet Y."/>
        </authorList>
    </citation>
    <scope>NUCLEOTIDE SEQUENCE</scope>
    <source>
        <strain evidence="1">AMC_N1</strain>
    </source>
</reference>
<organism evidence="1 2">
    <name type="scientific">Aromia moschata</name>
    <dbReference type="NCBI Taxonomy" id="1265417"/>
    <lineage>
        <taxon>Eukaryota</taxon>
        <taxon>Metazoa</taxon>
        <taxon>Ecdysozoa</taxon>
        <taxon>Arthropoda</taxon>
        <taxon>Hexapoda</taxon>
        <taxon>Insecta</taxon>
        <taxon>Pterygota</taxon>
        <taxon>Neoptera</taxon>
        <taxon>Endopterygota</taxon>
        <taxon>Coleoptera</taxon>
        <taxon>Polyphaga</taxon>
        <taxon>Cucujiformia</taxon>
        <taxon>Chrysomeloidea</taxon>
        <taxon>Cerambycidae</taxon>
        <taxon>Cerambycinae</taxon>
        <taxon>Callichromatini</taxon>
        <taxon>Aromia</taxon>
    </lineage>
</organism>
<protein>
    <submittedName>
        <fullName evidence="1">Uncharacterized protein</fullName>
    </submittedName>
</protein>
<sequence length="147" mass="16618">MKIECARDRTARQWHQGLQEACGKSALPYGTVTRWVKLFNRGRQNVADIRRVGQIILVSAKISGHRRSGVILTHTVPPQTVNAESTSGWDMESDEELWAASSSMSDPELGEWKTLSWETLRPGCMEDELLERDERSLTCSPCIKLDM</sequence>
<dbReference type="AlphaFoldDB" id="A0AAV8XGB5"/>
<dbReference type="Proteomes" id="UP001162162">
    <property type="component" value="Unassembled WGS sequence"/>
</dbReference>
<comment type="caution">
    <text evidence="1">The sequence shown here is derived from an EMBL/GenBank/DDBJ whole genome shotgun (WGS) entry which is preliminary data.</text>
</comment>
<evidence type="ECO:0000313" key="1">
    <source>
        <dbReference type="EMBL" id="KAJ8937625.1"/>
    </source>
</evidence>
<name>A0AAV8XGB5_9CUCU</name>
<evidence type="ECO:0000313" key="2">
    <source>
        <dbReference type="Proteomes" id="UP001162162"/>
    </source>
</evidence>
<keyword evidence="2" id="KW-1185">Reference proteome</keyword>